<dbReference type="AlphaFoldDB" id="A0A2S9QIW0"/>
<dbReference type="Pfam" id="PF06169">
    <property type="entry name" value="DUF982"/>
    <property type="match status" value="1"/>
</dbReference>
<dbReference type="InterPro" id="IPR010385">
    <property type="entry name" value="DUF982"/>
</dbReference>
<organism evidence="1 2">
    <name type="scientific">Labrys okinawensis</name>
    <dbReference type="NCBI Taxonomy" id="346911"/>
    <lineage>
        <taxon>Bacteria</taxon>
        <taxon>Pseudomonadati</taxon>
        <taxon>Pseudomonadota</taxon>
        <taxon>Alphaproteobacteria</taxon>
        <taxon>Hyphomicrobiales</taxon>
        <taxon>Xanthobacteraceae</taxon>
        <taxon>Labrys</taxon>
    </lineage>
</organism>
<evidence type="ECO:0000313" key="1">
    <source>
        <dbReference type="EMBL" id="PRH89306.1"/>
    </source>
</evidence>
<sequence length="166" mass="17876">MFCVSRPSGGAGWTLSFSTVGVMSASFSPSASRSNFFLAHTFLESAAPLHAFGATQASPLQPGQSPFLPHRNHPTLLGLLTRRYDMDTQPWSRPVQFETAGGDVKILTSTEEASYYLQNDWPVDIGPKFIEAQRTCLDVLAGIGGPDDARAAFLEACKEAEIGVLP</sequence>
<name>A0A2S9QIW0_9HYPH</name>
<accession>A0A2S9QIW0</accession>
<gene>
    <name evidence="1" type="ORF">C5L14_01555</name>
</gene>
<evidence type="ECO:0008006" key="3">
    <source>
        <dbReference type="Google" id="ProtNLM"/>
    </source>
</evidence>
<dbReference type="Proteomes" id="UP000237682">
    <property type="component" value="Unassembled WGS sequence"/>
</dbReference>
<evidence type="ECO:0000313" key="2">
    <source>
        <dbReference type="Proteomes" id="UP000237682"/>
    </source>
</evidence>
<dbReference type="EMBL" id="PUEJ01000001">
    <property type="protein sequence ID" value="PRH89306.1"/>
    <property type="molecule type" value="Genomic_DNA"/>
</dbReference>
<dbReference type="OrthoDB" id="8289987at2"/>
<proteinExistence type="predicted"/>
<comment type="caution">
    <text evidence="1">The sequence shown here is derived from an EMBL/GenBank/DDBJ whole genome shotgun (WGS) entry which is preliminary data.</text>
</comment>
<dbReference type="Gene3D" id="6.10.250.730">
    <property type="match status" value="1"/>
</dbReference>
<protein>
    <recommendedName>
        <fullName evidence="3">DUF982 domain-containing protein</fullName>
    </recommendedName>
</protein>
<keyword evidence="2" id="KW-1185">Reference proteome</keyword>
<reference evidence="1 2" key="1">
    <citation type="submission" date="2018-02" db="EMBL/GenBank/DDBJ databases">
        <title>Whole genome sequencing of endophytic bacterium.</title>
        <authorList>
            <person name="Eedara R."/>
            <person name="Podile A.R."/>
        </authorList>
    </citation>
    <scope>NUCLEOTIDE SEQUENCE [LARGE SCALE GENOMIC DNA]</scope>
    <source>
        <strain evidence="1 2">RP1T</strain>
    </source>
</reference>